<feature type="domain" description="BTB" evidence="1">
    <location>
        <begin position="69"/>
        <end position="142"/>
    </location>
</feature>
<dbReference type="EMBL" id="JBICBT010001228">
    <property type="protein sequence ID" value="KAL3077448.1"/>
    <property type="molecule type" value="Genomic_DNA"/>
</dbReference>
<dbReference type="PANTHER" id="PTHR45774:SF3">
    <property type="entry name" value="BTB (POZ) DOMAIN-CONTAINING 2B-RELATED"/>
    <property type="match status" value="1"/>
</dbReference>
<organism evidence="2 3">
    <name type="scientific">Heterodera trifolii</name>
    <dbReference type="NCBI Taxonomy" id="157864"/>
    <lineage>
        <taxon>Eukaryota</taxon>
        <taxon>Metazoa</taxon>
        <taxon>Ecdysozoa</taxon>
        <taxon>Nematoda</taxon>
        <taxon>Chromadorea</taxon>
        <taxon>Rhabditida</taxon>
        <taxon>Tylenchina</taxon>
        <taxon>Tylenchomorpha</taxon>
        <taxon>Tylenchoidea</taxon>
        <taxon>Heteroderidae</taxon>
        <taxon>Heteroderinae</taxon>
        <taxon>Heterodera</taxon>
    </lineage>
</organism>
<dbReference type="AlphaFoldDB" id="A0ABD2IVT5"/>
<dbReference type="InterPro" id="IPR011705">
    <property type="entry name" value="BACK"/>
</dbReference>
<dbReference type="Proteomes" id="UP001620626">
    <property type="component" value="Unassembled WGS sequence"/>
</dbReference>
<dbReference type="InterPro" id="IPR002083">
    <property type="entry name" value="MATH/TRAF_dom"/>
</dbReference>
<dbReference type="Gene3D" id="2.60.210.10">
    <property type="entry name" value="Apoptosis, Tumor Necrosis Factor Receptor Associated Protein 2, Chain A"/>
    <property type="match status" value="1"/>
</dbReference>
<sequence>MDKQNEVIFRKREHAKTEQVVGRDYGLRKKSARDIESCRLVPYSSRLVHEKKTPLADRMKLLLSNGDGADIQFLVGQGEEKEVLKAHKNIMIAASDVFEAMIRFDAQNAKAKTFSSSAELLESVEITDIDANVFKVMLSFIYAEDSSGLTGDNLIAVLYAANKYHISLLAKACADFPLENELPNVFLAYEQTQLLDEKDFSIRCLDYIDRKAETLFGSEEFLQIGQNSLSKIFGSDQLKISGEIALWNTALRWADEKCRQNAIECSPENRRSALGPALFKIRFPLITMETFAKEIVPSGVLTLEEVLGIYQFHCHPNLHQCLLLHPLQFSAQNRATCRQLVMDIEQLSAFAEENEGSKRYSETVYRKGVPWNIMAKITTRKSSTAKCLGFYLLNIASKEDPNWSCKCSATLRIVSQKSGTEDSTKQISYFVCNNKSTNRGFPFYTSFAELMDPSKGLYDEAGDKITLAIEFTVDEA</sequence>
<protein>
    <recommendedName>
        <fullName evidence="1">BTB domain-containing protein</fullName>
    </recommendedName>
</protein>
<name>A0ABD2IVT5_9BILA</name>
<gene>
    <name evidence="2" type="ORF">niasHT_033986</name>
</gene>
<evidence type="ECO:0000313" key="3">
    <source>
        <dbReference type="Proteomes" id="UP001620626"/>
    </source>
</evidence>
<dbReference type="PANTHER" id="PTHR45774">
    <property type="entry name" value="BTB/POZ DOMAIN-CONTAINING"/>
    <property type="match status" value="1"/>
</dbReference>
<reference evidence="2 3" key="1">
    <citation type="submission" date="2024-10" db="EMBL/GenBank/DDBJ databases">
        <authorList>
            <person name="Kim D."/>
        </authorList>
    </citation>
    <scope>NUCLEOTIDE SEQUENCE [LARGE SCALE GENOMIC DNA]</scope>
    <source>
        <strain evidence="2">BH-2024</strain>
    </source>
</reference>
<dbReference type="InterPro" id="IPR011333">
    <property type="entry name" value="SKP1/BTB/POZ_sf"/>
</dbReference>
<evidence type="ECO:0000313" key="2">
    <source>
        <dbReference type="EMBL" id="KAL3077448.1"/>
    </source>
</evidence>
<keyword evidence="3" id="KW-1185">Reference proteome</keyword>
<dbReference type="Pfam" id="PF22486">
    <property type="entry name" value="MATH_2"/>
    <property type="match status" value="1"/>
</dbReference>
<dbReference type="SMART" id="SM00225">
    <property type="entry name" value="BTB"/>
    <property type="match status" value="1"/>
</dbReference>
<dbReference type="SUPFAM" id="SSF49599">
    <property type="entry name" value="TRAF domain-like"/>
    <property type="match status" value="1"/>
</dbReference>
<dbReference type="Gene3D" id="3.30.710.10">
    <property type="entry name" value="Potassium Channel Kv1.1, Chain A"/>
    <property type="match status" value="1"/>
</dbReference>
<accession>A0ABD2IVT5</accession>
<evidence type="ECO:0000259" key="1">
    <source>
        <dbReference type="PROSITE" id="PS50097"/>
    </source>
</evidence>
<dbReference type="Pfam" id="PF00651">
    <property type="entry name" value="BTB"/>
    <property type="match status" value="1"/>
</dbReference>
<dbReference type="SMART" id="SM00875">
    <property type="entry name" value="BACK"/>
    <property type="match status" value="1"/>
</dbReference>
<dbReference type="PROSITE" id="PS50097">
    <property type="entry name" value="BTB"/>
    <property type="match status" value="1"/>
</dbReference>
<dbReference type="InterPro" id="IPR000210">
    <property type="entry name" value="BTB/POZ_dom"/>
</dbReference>
<dbReference type="SMART" id="SM00061">
    <property type="entry name" value="MATH"/>
    <property type="match status" value="1"/>
</dbReference>
<dbReference type="Gene3D" id="1.25.40.420">
    <property type="match status" value="1"/>
</dbReference>
<dbReference type="InterPro" id="IPR008974">
    <property type="entry name" value="TRAF-like"/>
</dbReference>
<dbReference type="SUPFAM" id="SSF54695">
    <property type="entry name" value="POZ domain"/>
    <property type="match status" value="1"/>
</dbReference>
<dbReference type="Pfam" id="PF07707">
    <property type="entry name" value="BACK"/>
    <property type="match status" value="1"/>
</dbReference>
<comment type="caution">
    <text evidence="2">The sequence shown here is derived from an EMBL/GenBank/DDBJ whole genome shotgun (WGS) entry which is preliminary data.</text>
</comment>
<proteinExistence type="predicted"/>